<dbReference type="InterPro" id="IPR051590">
    <property type="entry name" value="Replication_Regulatory_Kinase"/>
</dbReference>
<dbReference type="PROSITE" id="PS51265">
    <property type="entry name" value="ZF_DBF4"/>
    <property type="match status" value="1"/>
</dbReference>
<feature type="region of interest" description="Disordered" evidence="5">
    <location>
        <begin position="340"/>
        <end position="432"/>
    </location>
</feature>
<organism evidence="7 8">
    <name type="scientific">Paragonimus skrjabini miyazakii</name>
    <dbReference type="NCBI Taxonomy" id="59628"/>
    <lineage>
        <taxon>Eukaryota</taxon>
        <taxon>Metazoa</taxon>
        <taxon>Spiralia</taxon>
        <taxon>Lophotrochozoa</taxon>
        <taxon>Platyhelminthes</taxon>
        <taxon>Trematoda</taxon>
        <taxon>Digenea</taxon>
        <taxon>Plagiorchiida</taxon>
        <taxon>Troglotremata</taxon>
        <taxon>Troglotrematidae</taxon>
        <taxon>Paragonimus</taxon>
    </lineage>
</organism>
<reference evidence="7" key="1">
    <citation type="submission" date="2019-07" db="EMBL/GenBank/DDBJ databases">
        <title>Annotation for the trematode Paragonimus miyazaki's.</title>
        <authorList>
            <person name="Choi Y.-J."/>
        </authorList>
    </citation>
    <scope>NUCLEOTIDE SEQUENCE</scope>
    <source>
        <strain evidence="7">Japan</strain>
    </source>
</reference>
<feature type="compositionally biased region" description="Polar residues" evidence="5">
    <location>
        <begin position="781"/>
        <end position="798"/>
    </location>
</feature>
<keyword evidence="3" id="KW-0862">Zinc</keyword>
<dbReference type="AlphaFoldDB" id="A0A8S9Z6B6"/>
<dbReference type="GO" id="GO:0043539">
    <property type="term" value="F:protein serine/threonine kinase activator activity"/>
    <property type="evidence" value="ECO:0007669"/>
    <property type="project" value="TreeGrafter"/>
</dbReference>
<evidence type="ECO:0000259" key="6">
    <source>
        <dbReference type="PROSITE" id="PS51265"/>
    </source>
</evidence>
<evidence type="ECO:0000313" key="8">
    <source>
        <dbReference type="Proteomes" id="UP000822476"/>
    </source>
</evidence>
<evidence type="ECO:0000313" key="7">
    <source>
        <dbReference type="EMBL" id="KAF7261066.1"/>
    </source>
</evidence>
<feature type="region of interest" description="Disordered" evidence="5">
    <location>
        <begin position="201"/>
        <end position="236"/>
    </location>
</feature>
<evidence type="ECO:0000256" key="3">
    <source>
        <dbReference type="ARBA" id="ARBA00022833"/>
    </source>
</evidence>
<dbReference type="GO" id="GO:0031431">
    <property type="term" value="C:Dbf4-dependent protein kinase complex"/>
    <property type="evidence" value="ECO:0007669"/>
    <property type="project" value="TreeGrafter"/>
</dbReference>
<dbReference type="FunFam" id="6.10.250.3410:FF:000001">
    <property type="entry name" value="Protein DBF4 homolog A"/>
    <property type="match status" value="1"/>
</dbReference>
<dbReference type="SMART" id="SM00586">
    <property type="entry name" value="ZnF_DBF"/>
    <property type="match status" value="1"/>
</dbReference>
<keyword evidence="8" id="KW-1185">Reference proteome</keyword>
<feature type="compositionally biased region" description="Polar residues" evidence="5">
    <location>
        <begin position="344"/>
        <end position="354"/>
    </location>
</feature>
<evidence type="ECO:0000256" key="4">
    <source>
        <dbReference type="PROSITE-ProRule" id="PRU00600"/>
    </source>
</evidence>
<dbReference type="PANTHER" id="PTHR15375:SF26">
    <property type="entry name" value="PROTEIN CHIFFON"/>
    <property type="match status" value="1"/>
</dbReference>
<feature type="compositionally biased region" description="Basic residues" evidence="5">
    <location>
        <begin position="1001"/>
        <end position="1014"/>
    </location>
</feature>
<comment type="caution">
    <text evidence="7">The sequence shown here is derived from an EMBL/GenBank/DDBJ whole genome shotgun (WGS) entry which is preliminary data.</text>
</comment>
<feature type="region of interest" description="Disordered" evidence="5">
    <location>
        <begin position="491"/>
        <end position="517"/>
    </location>
</feature>
<accession>A0A8S9Z6B6</accession>
<proteinExistence type="predicted"/>
<feature type="region of interest" description="Disordered" evidence="5">
    <location>
        <begin position="985"/>
        <end position="1015"/>
    </location>
</feature>
<keyword evidence="2 4" id="KW-0863">Zinc-finger</keyword>
<feature type="compositionally biased region" description="Polar residues" evidence="5">
    <location>
        <begin position="407"/>
        <end position="416"/>
    </location>
</feature>
<dbReference type="GO" id="GO:0003676">
    <property type="term" value="F:nucleic acid binding"/>
    <property type="evidence" value="ECO:0007669"/>
    <property type="project" value="InterPro"/>
</dbReference>
<dbReference type="InterPro" id="IPR038545">
    <property type="entry name" value="Znf_DBF_sf"/>
</dbReference>
<dbReference type="EMBL" id="JTDE01000500">
    <property type="protein sequence ID" value="KAF7261066.1"/>
    <property type="molecule type" value="Genomic_DNA"/>
</dbReference>
<feature type="compositionally biased region" description="Basic residues" evidence="5">
    <location>
        <begin position="504"/>
        <end position="513"/>
    </location>
</feature>
<dbReference type="GO" id="GO:1901987">
    <property type="term" value="P:regulation of cell cycle phase transition"/>
    <property type="evidence" value="ECO:0007669"/>
    <property type="project" value="TreeGrafter"/>
</dbReference>
<dbReference type="Proteomes" id="UP000822476">
    <property type="component" value="Unassembled WGS sequence"/>
</dbReference>
<sequence length="1159" mass="127305">MTENVDPGFMYSFSSHSADLLPVIPSVSSQTDLNGTSRTRNRLTSPMVVNRMAPLCGKKIFMHYDPGTLPDEHIENILRKLKADLVDFFSRDIHYIITNRASNRLPQDTSQPTTTHTRPIEAISVNDTTVKPGVGSVSASTSFQPPIGLKTPLLSSGKPANPGVTRGRAMLLAARKATLIEPLKRPTSVESRPSMVLHQLQPTNSSDALTRPSPDAPQSTKHGSSPSPTNGVSTPNDLLTRARRLGIRILTIDSVIKWIRNLPSDVQLYIQSAEHADSEELRAELPVDPERDRIGQVRLLITPCIKIIDLSYQSRPLYMDKTDYLPGLWNLLNRQTSKLKDTGVTDTSSPQTTAGGSGSVPAASLGWLTPQVPATGTTPAHSILSRQNGRHKRKDRITTGKLRAQPKDSQLLQRSASVPGKINDPTDRLKATGEEEPSGYCECCSMAFPNLLEHLHCADHQQFANNTENYRLLDDVLCKLPSLQDFLTSESTRRRLAQTGRHTSSGHKKRHPSGCKTGRIGTLKSPVISVSHTYNGHESNEVIDGRSAPVGDPPPLLEIMPSTLNADQYNPVTSVPALSLPCPPCLKSLGRSLTCSPSDHVERVLLFSDDEDVDGDVGEEFEQVKQDVLVKQSCSNTVSLGYQVQQYPAGTQFSLIEPVSTIASLHENVQLELDVPAQPGDECICASTPQQCIEAWQSVCSQVYVTDQFRRGTRVSSTDLVTSESPVLERFHMRCNLCNRVHIPTSLSPELGLRVHSLLGCGHRLDGVGCRGFPQSLLSSNHSASDTMSNLTDNASKPSSDHPVAVLPPVDPSNFPHGYAEYVVSNSPVFGSKEAAALRCCSPDQGLSTSPMREKSCEKEHSPVYVATPEVIISTPRIPLESVGFDSLEIEDMGGSVSRSPSMHSDTTRDRKSLSWLLNSASFEAKLPIEENSNENSPSHCDLFKMNKSTKTRSIKQNNHSSPRRNNSIEGLSLCDLPMLKRAKLKASKQLPTKKTDHSPRNKRTKKCMSKKKSQNLVCVTPHRTPRLAAQVARESISLSVRALFSPSAMDRYVDRAPERLFSPRLSPLKKCTLNPPRLTPTASQLVFSPNSPKRRRRRRICKLSRRPVLFPNSSTSSSDTFDGYTTGCDGNFPLVHKNFSVHNMPHPSIDPPDCPSDR</sequence>
<dbReference type="Gene3D" id="6.10.250.3410">
    <property type="entry name" value="DBF zinc finger"/>
    <property type="match status" value="1"/>
</dbReference>
<feature type="domain" description="DBF4-type" evidence="6">
    <location>
        <begin position="434"/>
        <end position="483"/>
    </location>
</feature>
<protein>
    <recommendedName>
        <fullName evidence="6">DBF4-type domain-containing protein</fullName>
    </recommendedName>
</protein>
<dbReference type="Pfam" id="PF07535">
    <property type="entry name" value="zf-DBF"/>
    <property type="match status" value="1"/>
</dbReference>
<dbReference type="OrthoDB" id="21380at2759"/>
<feature type="compositionally biased region" description="Polar residues" evidence="5">
    <location>
        <begin position="372"/>
        <end position="387"/>
    </location>
</feature>
<dbReference type="PANTHER" id="PTHR15375">
    <property type="entry name" value="ACTIVATOR OF S-PHASE KINASE-RELATED"/>
    <property type="match status" value="1"/>
</dbReference>
<dbReference type="GO" id="GO:0010571">
    <property type="term" value="P:positive regulation of nuclear cell cycle DNA replication"/>
    <property type="evidence" value="ECO:0007669"/>
    <property type="project" value="TreeGrafter"/>
</dbReference>
<feature type="region of interest" description="Disordered" evidence="5">
    <location>
        <begin position="781"/>
        <end position="802"/>
    </location>
</feature>
<feature type="region of interest" description="Disordered" evidence="5">
    <location>
        <begin position="950"/>
        <end position="973"/>
    </location>
</feature>
<evidence type="ECO:0000256" key="2">
    <source>
        <dbReference type="ARBA" id="ARBA00022771"/>
    </source>
</evidence>
<dbReference type="InterPro" id="IPR006572">
    <property type="entry name" value="Znf_DBF"/>
</dbReference>
<keyword evidence="1" id="KW-0479">Metal-binding</keyword>
<name>A0A8S9Z6B6_9TREM</name>
<feature type="compositionally biased region" description="Polar residues" evidence="5">
    <location>
        <begin position="955"/>
        <end position="970"/>
    </location>
</feature>
<evidence type="ECO:0000256" key="5">
    <source>
        <dbReference type="SAM" id="MobiDB-lite"/>
    </source>
</evidence>
<evidence type="ECO:0000256" key="1">
    <source>
        <dbReference type="ARBA" id="ARBA00022723"/>
    </source>
</evidence>
<dbReference type="GO" id="GO:0008270">
    <property type="term" value="F:zinc ion binding"/>
    <property type="evidence" value="ECO:0007669"/>
    <property type="project" value="UniProtKB-KW"/>
</dbReference>
<gene>
    <name evidence="7" type="ORF">EG68_01672</name>
</gene>
<feature type="compositionally biased region" description="Polar residues" evidence="5">
    <location>
        <begin position="216"/>
        <end position="236"/>
    </location>
</feature>